<evidence type="ECO:0000256" key="10">
    <source>
        <dbReference type="ARBA" id="ARBA00022989"/>
    </source>
</evidence>
<keyword evidence="4" id="KW-0812">Transmembrane</keyword>
<evidence type="ECO:0000313" key="19">
    <source>
        <dbReference type="Proteomes" id="UP001140453"/>
    </source>
</evidence>
<dbReference type="Pfam" id="PF25426">
    <property type="entry name" value="AAA_lid_BCS1"/>
    <property type="match status" value="1"/>
</dbReference>
<dbReference type="GO" id="GO:0003735">
    <property type="term" value="F:structural constituent of ribosome"/>
    <property type="evidence" value="ECO:0007669"/>
    <property type="project" value="InterPro"/>
</dbReference>
<dbReference type="SMART" id="SM01024">
    <property type="entry name" value="BCS1_N"/>
    <property type="match status" value="1"/>
</dbReference>
<dbReference type="OrthoDB" id="10251412at2759"/>
<dbReference type="InterPro" id="IPR027417">
    <property type="entry name" value="P-loop_NTPase"/>
</dbReference>
<keyword evidence="9" id="KW-0689">Ribosomal protein</keyword>
<gene>
    <name evidence="18" type="primary">BCS1</name>
    <name evidence="18" type="ORF">N0V93_003740</name>
</gene>
<evidence type="ECO:0000256" key="9">
    <source>
        <dbReference type="ARBA" id="ARBA00022980"/>
    </source>
</evidence>
<dbReference type="InterPro" id="IPR003593">
    <property type="entry name" value="AAA+_ATPase"/>
</dbReference>
<dbReference type="GO" id="GO:0006412">
    <property type="term" value="P:translation"/>
    <property type="evidence" value="ECO:0007669"/>
    <property type="project" value="InterPro"/>
</dbReference>
<comment type="similarity">
    <text evidence="3">Belongs to the AAA ATPase family. BCS1 subfamily.</text>
</comment>
<evidence type="ECO:0000256" key="2">
    <source>
        <dbReference type="ARBA" id="ARBA00006194"/>
    </source>
</evidence>
<evidence type="ECO:0000256" key="8">
    <source>
        <dbReference type="ARBA" id="ARBA00022840"/>
    </source>
</evidence>
<dbReference type="InterPro" id="IPR001971">
    <property type="entry name" value="Ribosomal_uS11"/>
</dbReference>
<reference evidence="18" key="1">
    <citation type="submission" date="2022-10" db="EMBL/GenBank/DDBJ databases">
        <title>Tapping the CABI collections for fungal endophytes: first genome assemblies for Collariella, Neodidymelliopsis, Ascochyta clinopodiicola, Didymella pomorum, Didymosphaeria variabile, Neocosmospora piperis and Neocucurbitaria cava.</title>
        <authorList>
            <person name="Hill R."/>
        </authorList>
    </citation>
    <scope>NUCLEOTIDE SEQUENCE</scope>
    <source>
        <strain evidence="18">IMI 355082</strain>
    </source>
</reference>
<keyword evidence="11" id="KW-0496">Mitochondrion</keyword>
<evidence type="ECO:0000259" key="17">
    <source>
        <dbReference type="SMART" id="SM01024"/>
    </source>
</evidence>
<evidence type="ECO:0000256" key="14">
    <source>
        <dbReference type="ARBA" id="ARBA00048778"/>
    </source>
</evidence>
<keyword evidence="12" id="KW-0472">Membrane</keyword>
<evidence type="ECO:0000256" key="4">
    <source>
        <dbReference type="ARBA" id="ARBA00022692"/>
    </source>
</evidence>
<dbReference type="AlphaFoldDB" id="A0A9W8Z105"/>
<dbReference type="InterPro" id="IPR057495">
    <property type="entry name" value="AAA_lid_BCS1"/>
</dbReference>
<evidence type="ECO:0000259" key="16">
    <source>
        <dbReference type="SMART" id="SM00382"/>
    </source>
</evidence>
<dbReference type="Proteomes" id="UP001140453">
    <property type="component" value="Unassembled WGS sequence"/>
</dbReference>
<feature type="compositionally biased region" description="Low complexity" evidence="15">
    <location>
        <begin position="31"/>
        <end position="41"/>
    </location>
</feature>
<evidence type="ECO:0000256" key="15">
    <source>
        <dbReference type="SAM" id="MobiDB-lite"/>
    </source>
</evidence>
<dbReference type="EMBL" id="JAPEVB010000002">
    <property type="protein sequence ID" value="KAJ4394522.1"/>
    <property type="molecule type" value="Genomic_DNA"/>
</dbReference>
<evidence type="ECO:0000256" key="11">
    <source>
        <dbReference type="ARBA" id="ARBA00023128"/>
    </source>
</evidence>
<dbReference type="GO" id="GO:0016887">
    <property type="term" value="F:ATP hydrolysis activity"/>
    <property type="evidence" value="ECO:0007669"/>
    <property type="project" value="InterPro"/>
</dbReference>
<dbReference type="Pfam" id="PF00004">
    <property type="entry name" value="AAA"/>
    <property type="match status" value="1"/>
</dbReference>
<keyword evidence="13" id="KW-0687">Ribonucleoprotein</keyword>
<evidence type="ECO:0000256" key="13">
    <source>
        <dbReference type="ARBA" id="ARBA00023274"/>
    </source>
</evidence>
<evidence type="ECO:0000256" key="7">
    <source>
        <dbReference type="ARBA" id="ARBA00022801"/>
    </source>
</evidence>
<dbReference type="InterPro" id="IPR036967">
    <property type="entry name" value="Ribosomal_uS11_sf"/>
</dbReference>
<dbReference type="GO" id="GO:0005743">
    <property type="term" value="C:mitochondrial inner membrane"/>
    <property type="evidence" value="ECO:0007669"/>
    <property type="project" value="UniProtKB-SubCell"/>
</dbReference>
<keyword evidence="19" id="KW-1185">Reference proteome</keyword>
<dbReference type="GO" id="GO:0005524">
    <property type="term" value="F:ATP binding"/>
    <property type="evidence" value="ECO:0007669"/>
    <property type="project" value="UniProtKB-KW"/>
</dbReference>
<organism evidence="18 19">
    <name type="scientific">Gnomoniopsis smithogilvyi</name>
    <dbReference type="NCBI Taxonomy" id="1191159"/>
    <lineage>
        <taxon>Eukaryota</taxon>
        <taxon>Fungi</taxon>
        <taxon>Dikarya</taxon>
        <taxon>Ascomycota</taxon>
        <taxon>Pezizomycotina</taxon>
        <taxon>Sordariomycetes</taxon>
        <taxon>Sordariomycetidae</taxon>
        <taxon>Diaporthales</taxon>
        <taxon>Gnomoniaceae</taxon>
        <taxon>Gnomoniopsis</taxon>
    </lineage>
</organism>
<proteinExistence type="inferred from homology"/>
<keyword evidence="7" id="KW-0378">Hydrolase</keyword>
<keyword evidence="6" id="KW-0999">Mitochondrion inner membrane</keyword>
<protein>
    <submittedName>
        <fullName evidence="18">Complex III assembly protein translocase and chaperone</fullName>
    </submittedName>
</protein>
<comment type="subcellular location">
    <subcellularLocation>
        <location evidence="1">Mitochondrion inner membrane</location>
        <topology evidence="1">Single-pass membrane protein</topology>
    </subcellularLocation>
</comment>
<evidence type="ECO:0000256" key="6">
    <source>
        <dbReference type="ARBA" id="ARBA00022792"/>
    </source>
</evidence>
<keyword evidence="8" id="KW-0067">ATP-binding</keyword>
<dbReference type="SMART" id="SM00382">
    <property type="entry name" value="AAA"/>
    <property type="match status" value="1"/>
</dbReference>
<comment type="caution">
    <text evidence="18">The sequence shown here is derived from an EMBL/GenBank/DDBJ whole genome shotgun (WGS) entry which is preliminary data.</text>
</comment>
<accession>A0A9W8Z105</accession>
<dbReference type="InterPro" id="IPR014851">
    <property type="entry name" value="BCS1_N"/>
</dbReference>
<comment type="catalytic activity">
    <reaction evidence="14">
        <text>ATP + H2O = ADP + phosphate + H(+)</text>
        <dbReference type="Rhea" id="RHEA:13065"/>
        <dbReference type="ChEBI" id="CHEBI:15377"/>
        <dbReference type="ChEBI" id="CHEBI:15378"/>
        <dbReference type="ChEBI" id="CHEBI:30616"/>
        <dbReference type="ChEBI" id="CHEBI:43474"/>
        <dbReference type="ChEBI" id="CHEBI:456216"/>
    </reaction>
    <physiologicalReaction direction="left-to-right" evidence="14">
        <dbReference type="Rhea" id="RHEA:13066"/>
    </physiologicalReaction>
</comment>
<feature type="domain" description="BCS1 N-terminal" evidence="17">
    <location>
        <begin position="364"/>
        <end position="549"/>
    </location>
</feature>
<dbReference type="Gene3D" id="3.40.50.300">
    <property type="entry name" value="P-loop containing nucleotide triphosphate hydrolases"/>
    <property type="match status" value="1"/>
</dbReference>
<comment type="similarity">
    <text evidence="2">Belongs to the universal ribosomal protein uS11 family.</text>
</comment>
<dbReference type="Pfam" id="PF00411">
    <property type="entry name" value="Ribosomal_S11"/>
    <property type="match status" value="1"/>
</dbReference>
<evidence type="ECO:0000256" key="5">
    <source>
        <dbReference type="ARBA" id="ARBA00022741"/>
    </source>
</evidence>
<dbReference type="InterPro" id="IPR003959">
    <property type="entry name" value="ATPase_AAA_core"/>
</dbReference>
<dbReference type="Pfam" id="PF08740">
    <property type="entry name" value="BCS1_N"/>
    <property type="match status" value="1"/>
</dbReference>
<dbReference type="CDD" id="cd19510">
    <property type="entry name" value="RecA-like_BCS1"/>
    <property type="match status" value="1"/>
</dbReference>
<dbReference type="PANTHER" id="PTHR23070">
    <property type="entry name" value="BCS1 AAA-TYPE ATPASE"/>
    <property type="match status" value="1"/>
</dbReference>
<name>A0A9W8Z105_9PEZI</name>
<dbReference type="Gene3D" id="3.30.420.80">
    <property type="entry name" value="Ribosomal protein S11"/>
    <property type="match status" value="1"/>
</dbReference>
<evidence type="ECO:0000256" key="3">
    <source>
        <dbReference type="ARBA" id="ARBA00007448"/>
    </source>
</evidence>
<dbReference type="SUPFAM" id="SSF52540">
    <property type="entry name" value="P-loop containing nucleoside triphosphate hydrolases"/>
    <property type="match status" value="1"/>
</dbReference>
<keyword evidence="10" id="KW-1133">Transmembrane helix</keyword>
<feature type="region of interest" description="Disordered" evidence="15">
    <location>
        <begin position="17"/>
        <end position="50"/>
    </location>
</feature>
<dbReference type="GO" id="GO:1990904">
    <property type="term" value="C:ribonucleoprotein complex"/>
    <property type="evidence" value="ECO:0007669"/>
    <property type="project" value="UniProtKB-KW"/>
</dbReference>
<keyword evidence="5" id="KW-0547">Nucleotide-binding</keyword>
<dbReference type="InterPro" id="IPR050747">
    <property type="entry name" value="Mitochondrial_chaperone_BCS1"/>
</dbReference>
<evidence type="ECO:0000313" key="18">
    <source>
        <dbReference type="EMBL" id="KAJ4394522.1"/>
    </source>
</evidence>
<evidence type="ECO:0000256" key="1">
    <source>
        <dbReference type="ARBA" id="ARBA00004434"/>
    </source>
</evidence>
<feature type="domain" description="AAA+ ATPase" evidence="16">
    <location>
        <begin position="580"/>
        <end position="712"/>
    </location>
</feature>
<sequence length="789" mass="87342">MSRSTISRQLARTLFQSTTHSSAPQARCAATQSTQSFSSSSPRFDEDSIRERENRLKDILPLRTRPQTPAKLAELARTTLQSSVVANAAMGRAVNDQRRVDTGPLGEPLDQLPPDQSSMKIEQVPEPYHFHIYSHKHNTHVTVTKPNRDPIVSLSCGNLGFRKSNRKQYDAAYQLGAYVIDRLHQHGWHNKINAMEVSLRGFGAGREAVTKVLLGTEGRLLRDKITKVSDSTRLKFGGTRKMLHKGEWSCVAGIKQPSDFEPVVTRLGEISWTGEAYELSTRTEPQTTVQKHKVRRIQFDRRGHEGFWKACCPTFYLTSTHNATMQVPMDPAAQPTKSSSSSFMDLNFNSVLESPVFAGGLGLAALGSAAAIARRGAIRGAQVLRRQLLVNVEISKTDPSYPWILGYLSRPREPAGFLASRLTRIRQLSVKTTTRSAAPGKSGNNVGPMHAHFALVPGYGSHAIRHAPGVYIMVQREKSSTAEMSTGEPHETMTLTTLWAHRHVFEEIFGDAHGMMARATEGKTVVYTVRGFDWVQLGEPRRKRPLGSVVLDEGVKEGIVADVKDFIDRQEWYAERGIPYRRGYLLFGPPGSGKSSFIHALAGELNFAIATINLSERGMADDKLAMMMQKLPARTIVLLEDADAAFVNRKQKESDGYSGSSVTFSGLLNALDGLSAGEERIAFLTTNHIDRLDPALIRPGRVDMIVRIGEASRYQAAQMFDRFYGDVDKDGNGRERFLEKLDSMGLFDEKNPRQTSAAAIQGIFLFNKSDMEGAIAMAEVLGQPQPTDN</sequence>
<dbReference type="SUPFAM" id="SSF53137">
    <property type="entry name" value="Translational machinery components"/>
    <property type="match status" value="1"/>
</dbReference>
<evidence type="ECO:0000256" key="12">
    <source>
        <dbReference type="ARBA" id="ARBA00023136"/>
    </source>
</evidence>
<dbReference type="GO" id="GO:0005840">
    <property type="term" value="C:ribosome"/>
    <property type="evidence" value="ECO:0007669"/>
    <property type="project" value="UniProtKB-KW"/>
</dbReference>